<sequence length="271" mass="30995">MENWILIMAGSALAVLITTRLRHDDRTRGLRAPVSFPKTPARFETPDEGFFKIRVIALEFDEIGPVIYINGDFSAGPGRIEVDIVVAELSINGAVDNFVPFDPAPDNDQSDVRVGDLINLISPVWIEPGQKGKFRTPMLEPEREERINEIMERLDKAAGRMVDKLEAEFENYSLEGDFLVRIESDFLNDYVIKEISRQIERELIWRAGRIDAVVRFINSYEEVIEEIPVRFDITIDDAMSLRENIDEIILNALRIELGIDTVSYNAVVYEY</sequence>
<dbReference type="EMBL" id="UOGB01000085">
    <property type="protein sequence ID" value="VAX17311.1"/>
    <property type="molecule type" value="Genomic_DNA"/>
</dbReference>
<proteinExistence type="predicted"/>
<accession>A0A3B1BRY5</accession>
<organism evidence="1">
    <name type="scientific">hydrothermal vent metagenome</name>
    <dbReference type="NCBI Taxonomy" id="652676"/>
    <lineage>
        <taxon>unclassified sequences</taxon>
        <taxon>metagenomes</taxon>
        <taxon>ecological metagenomes</taxon>
    </lineage>
</organism>
<name>A0A3B1BRY5_9ZZZZ</name>
<dbReference type="AlphaFoldDB" id="A0A3B1BRY5"/>
<reference evidence="1" key="1">
    <citation type="submission" date="2018-06" db="EMBL/GenBank/DDBJ databases">
        <authorList>
            <person name="Zhirakovskaya E."/>
        </authorList>
    </citation>
    <scope>NUCLEOTIDE SEQUENCE</scope>
</reference>
<protein>
    <submittedName>
        <fullName evidence="1">Uncharacterized protein</fullName>
    </submittedName>
</protein>
<gene>
    <name evidence="1" type="ORF">MNBD_NITROSPINAE03-862</name>
</gene>
<evidence type="ECO:0000313" key="1">
    <source>
        <dbReference type="EMBL" id="VAX17311.1"/>
    </source>
</evidence>